<accession>A0A915PUM3</accession>
<dbReference type="Pfam" id="PF16669">
    <property type="entry name" value="TTC5_OB"/>
    <property type="match status" value="1"/>
</dbReference>
<evidence type="ECO:0000313" key="6">
    <source>
        <dbReference type="Proteomes" id="UP000887581"/>
    </source>
</evidence>
<protein>
    <recommendedName>
        <fullName evidence="3">Cell division cycle protein 27 homolog</fullName>
    </recommendedName>
</protein>
<dbReference type="InterPro" id="IPR019734">
    <property type="entry name" value="TPR_rpt"/>
</dbReference>
<dbReference type="WBParaSite" id="sdigi.contig268.g6878.t1">
    <property type="protein sequence ID" value="sdigi.contig268.g6878.t1"/>
    <property type="gene ID" value="sdigi.contig268.g6878"/>
</dbReference>
<dbReference type="PROSITE" id="PS50005">
    <property type="entry name" value="TPR"/>
    <property type="match status" value="1"/>
</dbReference>
<keyword evidence="6" id="KW-1185">Reference proteome</keyword>
<dbReference type="Pfam" id="PF06552">
    <property type="entry name" value="TOM20_plant"/>
    <property type="match status" value="1"/>
</dbReference>
<evidence type="ECO:0000256" key="2">
    <source>
        <dbReference type="ARBA" id="ARBA00038210"/>
    </source>
</evidence>
<evidence type="ECO:0000256" key="3">
    <source>
        <dbReference type="ARBA" id="ARBA00039307"/>
    </source>
</evidence>
<evidence type="ECO:0000256" key="1">
    <source>
        <dbReference type="ARBA" id="ARBA00022803"/>
    </source>
</evidence>
<feature type="repeat" description="TPR" evidence="4">
    <location>
        <begin position="92"/>
        <end position="125"/>
    </location>
</feature>
<dbReference type="InterPro" id="IPR032076">
    <property type="entry name" value="TTC5_OB"/>
</dbReference>
<dbReference type="Proteomes" id="UP000887581">
    <property type="component" value="Unplaced"/>
</dbReference>
<dbReference type="InterPro" id="IPR011990">
    <property type="entry name" value="TPR-like_helical_dom_sf"/>
</dbReference>
<dbReference type="SMART" id="SM00028">
    <property type="entry name" value="TPR"/>
    <property type="match status" value="2"/>
</dbReference>
<evidence type="ECO:0000313" key="7">
    <source>
        <dbReference type="WBParaSite" id="sdigi.contig268.g6878.t1"/>
    </source>
</evidence>
<dbReference type="Pfam" id="PF13432">
    <property type="entry name" value="TPR_16"/>
    <property type="match status" value="1"/>
</dbReference>
<sequence length="433" mass="49520">MEALEEKIKEAECFRDRYYQQFPLNTSMEKSRAVREKVLPMIQDIPLDMNGHSSTSARYNYMCGRILNICMEYDANCERHLLRAVKLEPLSNDAWHELGECVWKRGDFTTAVDCFRKSLSLKRTAKCLSSLAIALRQSAMRTTVTKTRQILQDEAAQLCAEAVELDPEDEDAWHALGNSYLTQFFFKQQTDLKLMDKARQAYEKALQFGDVHYSPDLHLNYSTALKFNQNYEECLKHLKIATVYDPGFLEARGRLETLISFLKQIDNHVRRKGKLSAKKMQHFKASLCDADFGIYREKPFKKKSGNLEMLKAVSFRELKEGVNSDVVICGKVIAVIPNPEVIPYTFIGCDKEGTCYAFTVYNSSSKFGLVIGDSVSVPEPHIIDVKVSFDESKNENLDFRVIRIMNPLMMLRNGKMVRLECVAFCSMSTNSVS</sequence>
<organism evidence="6 7">
    <name type="scientific">Setaria digitata</name>
    <dbReference type="NCBI Taxonomy" id="48799"/>
    <lineage>
        <taxon>Eukaryota</taxon>
        <taxon>Metazoa</taxon>
        <taxon>Ecdysozoa</taxon>
        <taxon>Nematoda</taxon>
        <taxon>Chromadorea</taxon>
        <taxon>Rhabditida</taxon>
        <taxon>Spirurina</taxon>
        <taxon>Spiruromorpha</taxon>
        <taxon>Filarioidea</taxon>
        <taxon>Setariidae</taxon>
        <taxon>Setaria</taxon>
    </lineage>
</organism>
<dbReference type="Gene3D" id="2.40.50.550">
    <property type="match status" value="1"/>
</dbReference>
<dbReference type="GO" id="GO:0051301">
    <property type="term" value="P:cell division"/>
    <property type="evidence" value="ECO:0007669"/>
    <property type="project" value="TreeGrafter"/>
</dbReference>
<dbReference type="InterPro" id="IPR038645">
    <property type="entry name" value="TTC5_OB_sf"/>
</dbReference>
<dbReference type="SUPFAM" id="SSF48452">
    <property type="entry name" value="TPR-like"/>
    <property type="match status" value="1"/>
</dbReference>
<feature type="domain" description="Tetratricopeptide repeat protein 5 OB fold" evidence="5">
    <location>
        <begin position="310"/>
        <end position="424"/>
    </location>
</feature>
<evidence type="ECO:0000256" key="4">
    <source>
        <dbReference type="PROSITE-ProRule" id="PRU00339"/>
    </source>
</evidence>
<dbReference type="Gene3D" id="1.25.40.10">
    <property type="entry name" value="Tetratricopeptide repeat domain"/>
    <property type="match status" value="1"/>
</dbReference>
<keyword evidence="1 4" id="KW-0802">TPR repeat</keyword>
<name>A0A915PUM3_9BILA</name>
<dbReference type="AlphaFoldDB" id="A0A915PUM3"/>
<comment type="similarity">
    <text evidence="2">Belongs to the APC3/CDC27 family.</text>
</comment>
<reference evidence="7" key="1">
    <citation type="submission" date="2022-11" db="UniProtKB">
        <authorList>
            <consortium name="WormBaseParasite"/>
        </authorList>
    </citation>
    <scope>IDENTIFICATION</scope>
</reference>
<evidence type="ECO:0000259" key="5">
    <source>
        <dbReference type="Pfam" id="PF16669"/>
    </source>
</evidence>
<dbReference type="PANTHER" id="PTHR12558:SF13">
    <property type="entry name" value="CELL DIVISION CYCLE PROTEIN 27 HOMOLOG"/>
    <property type="match status" value="1"/>
</dbReference>
<proteinExistence type="inferred from homology"/>
<dbReference type="PANTHER" id="PTHR12558">
    <property type="entry name" value="CELL DIVISION CYCLE 16,23,27"/>
    <property type="match status" value="1"/>
</dbReference>